<dbReference type="InterPro" id="IPR001045">
    <property type="entry name" value="Spermi_synthase"/>
</dbReference>
<dbReference type="InterPro" id="IPR037163">
    <property type="entry name" value="Spermidine_synt_N_sf"/>
</dbReference>
<evidence type="ECO:0000256" key="4">
    <source>
        <dbReference type="ARBA" id="ARBA00023115"/>
    </source>
</evidence>
<evidence type="ECO:0000256" key="2">
    <source>
        <dbReference type="ARBA" id="ARBA00022490"/>
    </source>
</evidence>
<accession>A0A6C0K836</accession>
<comment type="similarity">
    <text evidence="1">Belongs to the spermidine/spermine synthase family.</text>
</comment>
<dbReference type="PANTHER" id="PTHR43317">
    <property type="entry name" value="THERMOSPERMINE SYNTHASE ACAULIS5"/>
    <property type="match status" value="1"/>
</dbReference>
<sequence>MYYSNTLDVRAVAYGLKPGYYYTIILMDGPTLKRIKSTSDFHEIDRDLGIERTYPYYTSGSRHLHTSKQNIDILESRVWGKMLFLDGTLQSTTRDEIIYHNCLVHPLMDSLPNKKSVLILGGGEGATAREVLRWVEVESVVMVDYDQEFIELMKTDMGYPWSRGSFNDYRLRCIYEDAWSYMSKSQSYDAVIIDLTDPNLNREKWQELLEMTMNSVSKTKGGFVFNAGIYMPWNTDSIYTLKNIVEDLCEKNPGYKYYIYTTMIPSFNGEWTFIAVSHVTDNKFMVEPAYLDVIPEWVRRATRMLPNNLIDDSVDTIGTPHTNIYSSR</sequence>
<dbReference type="SUPFAM" id="SSF53335">
    <property type="entry name" value="S-adenosyl-L-methionine-dependent methyltransferases"/>
    <property type="match status" value="1"/>
</dbReference>
<dbReference type="AlphaFoldDB" id="A0A6C0K836"/>
<reference evidence="8" key="1">
    <citation type="journal article" date="2020" name="Nature">
        <title>Giant virus diversity and host interactions through global metagenomics.</title>
        <authorList>
            <person name="Schulz F."/>
            <person name="Roux S."/>
            <person name="Paez-Espino D."/>
            <person name="Jungbluth S."/>
            <person name="Walsh D.A."/>
            <person name="Denef V.J."/>
            <person name="McMahon K.D."/>
            <person name="Konstantinidis K.T."/>
            <person name="Eloe-Fadrosh E.A."/>
            <person name="Kyrpides N.C."/>
            <person name="Woyke T."/>
        </authorList>
    </citation>
    <scope>NUCLEOTIDE SEQUENCE</scope>
    <source>
        <strain evidence="8">GVMAG-S-1101171-110</strain>
    </source>
</reference>
<comment type="catalytic activity">
    <reaction evidence="5">
        <text>S-adenosyl 3-(methylsulfanyl)propylamine + spermidine = thermospermine + S-methyl-5'-thioadenosine + H(+)</text>
        <dbReference type="Rhea" id="RHEA:30515"/>
        <dbReference type="ChEBI" id="CHEBI:15378"/>
        <dbReference type="ChEBI" id="CHEBI:17509"/>
        <dbReference type="ChEBI" id="CHEBI:57443"/>
        <dbReference type="ChEBI" id="CHEBI:57834"/>
        <dbReference type="ChEBI" id="CHEBI:59903"/>
        <dbReference type="EC" id="2.5.1.79"/>
    </reaction>
</comment>
<dbReference type="EC" id="2.5.1.79" evidence="6"/>
<dbReference type="InterPro" id="IPR035246">
    <property type="entry name" value="Spermidine_synt_N"/>
</dbReference>
<protein>
    <recommendedName>
        <fullName evidence="6">thermospermine synthase</fullName>
        <ecNumber evidence="6">2.5.1.79</ecNumber>
    </recommendedName>
</protein>
<evidence type="ECO:0000256" key="5">
    <source>
        <dbReference type="ARBA" id="ARBA00048874"/>
    </source>
</evidence>
<dbReference type="CDD" id="cd02440">
    <property type="entry name" value="AdoMet_MTases"/>
    <property type="match status" value="1"/>
</dbReference>
<dbReference type="PANTHER" id="PTHR43317:SF1">
    <property type="entry name" value="THERMOSPERMINE SYNTHASE ACAULIS5"/>
    <property type="match status" value="1"/>
</dbReference>
<evidence type="ECO:0000256" key="3">
    <source>
        <dbReference type="ARBA" id="ARBA00022679"/>
    </source>
</evidence>
<dbReference type="Pfam" id="PF01564">
    <property type="entry name" value="Spermine_synth"/>
    <property type="match status" value="1"/>
</dbReference>
<dbReference type="PROSITE" id="PS01330">
    <property type="entry name" value="PABS_1"/>
    <property type="match status" value="1"/>
</dbReference>
<dbReference type="InterPro" id="IPR029063">
    <property type="entry name" value="SAM-dependent_MTases_sf"/>
</dbReference>
<organism evidence="8">
    <name type="scientific">viral metagenome</name>
    <dbReference type="NCBI Taxonomy" id="1070528"/>
    <lineage>
        <taxon>unclassified sequences</taxon>
        <taxon>metagenomes</taxon>
        <taxon>organismal metagenomes</taxon>
    </lineage>
</organism>
<dbReference type="PROSITE" id="PS51006">
    <property type="entry name" value="PABS_2"/>
    <property type="match status" value="1"/>
</dbReference>
<evidence type="ECO:0000259" key="7">
    <source>
        <dbReference type="PROSITE" id="PS51006"/>
    </source>
</evidence>
<keyword evidence="3" id="KW-0808">Transferase</keyword>
<name>A0A6C0K836_9ZZZZ</name>
<dbReference type="Gene3D" id="2.30.140.10">
    <property type="entry name" value="Spermidine synthase, tetramerisation domain"/>
    <property type="match status" value="1"/>
</dbReference>
<dbReference type="GO" id="GO:0010487">
    <property type="term" value="F:thermospermine synthase activity"/>
    <property type="evidence" value="ECO:0007669"/>
    <property type="project" value="UniProtKB-EC"/>
</dbReference>
<evidence type="ECO:0000256" key="1">
    <source>
        <dbReference type="ARBA" id="ARBA00007867"/>
    </source>
</evidence>
<keyword evidence="4" id="KW-0620">Polyamine biosynthesis</keyword>
<evidence type="ECO:0000256" key="6">
    <source>
        <dbReference type="ARBA" id="ARBA00049721"/>
    </source>
</evidence>
<dbReference type="InterPro" id="IPR030374">
    <property type="entry name" value="PABS"/>
</dbReference>
<keyword evidence="2" id="KW-0963">Cytoplasm</keyword>
<dbReference type="HAMAP" id="MF_00198">
    <property type="entry name" value="Spermidine_synth"/>
    <property type="match status" value="1"/>
</dbReference>
<feature type="domain" description="PABS" evidence="7">
    <location>
        <begin position="38"/>
        <end position="278"/>
    </location>
</feature>
<dbReference type="Pfam" id="PF17284">
    <property type="entry name" value="Spermine_synt_N"/>
    <property type="match status" value="1"/>
</dbReference>
<dbReference type="Gene3D" id="3.40.50.150">
    <property type="entry name" value="Vaccinia Virus protein VP39"/>
    <property type="match status" value="1"/>
</dbReference>
<dbReference type="InterPro" id="IPR030373">
    <property type="entry name" value="PABS_CS"/>
</dbReference>
<evidence type="ECO:0000313" key="8">
    <source>
        <dbReference type="EMBL" id="QHU12294.1"/>
    </source>
</evidence>
<dbReference type="EMBL" id="MN740798">
    <property type="protein sequence ID" value="QHU12294.1"/>
    <property type="molecule type" value="Genomic_DNA"/>
</dbReference>
<proteinExistence type="inferred from homology"/>
<dbReference type="GO" id="GO:0006596">
    <property type="term" value="P:polyamine biosynthetic process"/>
    <property type="evidence" value="ECO:0007669"/>
    <property type="project" value="UniProtKB-KW"/>
</dbReference>